<feature type="domain" description="Fe2OG dioxygenase" evidence="6">
    <location>
        <begin position="118"/>
        <end position="222"/>
    </location>
</feature>
<evidence type="ECO:0000256" key="3">
    <source>
        <dbReference type="ARBA" id="ARBA00022964"/>
    </source>
</evidence>
<dbReference type="Gene3D" id="2.60.120.590">
    <property type="entry name" value="Alpha-ketoglutarate-dependent dioxygenase AlkB-like"/>
    <property type="match status" value="1"/>
</dbReference>
<keyword evidence="8" id="KW-1185">Reference proteome</keyword>
<evidence type="ECO:0000256" key="4">
    <source>
        <dbReference type="ARBA" id="ARBA00023002"/>
    </source>
</evidence>
<evidence type="ECO:0000259" key="6">
    <source>
        <dbReference type="PROSITE" id="PS51471"/>
    </source>
</evidence>
<dbReference type="Proteomes" id="UP001431313">
    <property type="component" value="Unassembled WGS sequence"/>
</dbReference>
<dbReference type="GO" id="GO:0051213">
    <property type="term" value="F:dioxygenase activity"/>
    <property type="evidence" value="ECO:0007669"/>
    <property type="project" value="UniProtKB-KW"/>
</dbReference>
<comment type="cofactor">
    <cofactor evidence="1">
        <name>Fe(2+)</name>
        <dbReference type="ChEBI" id="CHEBI:29033"/>
    </cofactor>
</comment>
<comment type="caution">
    <text evidence="7">The sequence shown here is derived from an EMBL/GenBank/DDBJ whole genome shotgun (WGS) entry which is preliminary data.</text>
</comment>
<evidence type="ECO:0000256" key="1">
    <source>
        <dbReference type="ARBA" id="ARBA00001954"/>
    </source>
</evidence>
<sequence length="225" mass="23936">MAGTAAAGGRTEVAPGAVHLPGWLSPERQRELVAACRAWARGPVPMRHTRLPGGGTMSARTLCLGWHWRPYRYTRTADDVNGARVAELPEWLAGLGRAAVAEAYGEDGGGYVPEAPYAPDTALVNYYGPDARMGMHQDREERSAAPVVSLSLGDSCVFRFGNPESRGRPWTDLELGSGDLFVFGGPSRLAYHGVVRIRPGTADPALGLADGGRLNITLRVTGLTG</sequence>
<dbReference type="InterPro" id="IPR005123">
    <property type="entry name" value="Oxoglu/Fe-dep_dioxygenase_dom"/>
</dbReference>
<organism evidence="7 8">
    <name type="scientific">Streptomyces pyxinae</name>
    <dbReference type="NCBI Taxonomy" id="2970734"/>
    <lineage>
        <taxon>Bacteria</taxon>
        <taxon>Bacillati</taxon>
        <taxon>Actinomycetota</taxon>
        <taxon>Actinomycetes</taxon>
        <taxon>Kitasatosporales</taxon>
        <taxon>Streptomycetaceae</taxon>
        <taxon>Streptomyces</taxon>
    </lineage>
</organism>
<keyword evidence="2" id="KW-0479">Metal-binding</keyword>
<keyword evidence="5" id="KW-0408">Iron</keyword>
<keyword evidence="3 7" id="KW-0223">Dioxygenase</keyword>
<evidence type="ECO:0000313" key="7">
    <source>
        <dbReference type="EMBL" id="MCS0639388.1"/>
    </source>
</evidence>
<dbReference type="EMBL" id="JANUGQ010000035">
    <property type="protein sequence ID" value="MCS0639388.1"/>
    <property type="molecule type" value="Genomic_DNA"/>
</dbReference>
<dbReference type="InterPro" id="IPR027450">
    <property type="entry name" value="AlkB-like"/>
</dbReference>
<accession>A0ABT2CPM8</accession>
<gene>
    <name evidence="7" type="ORF">NX801_27875</name>
</gene>
<dbReference type="SUPFAM" id="SSF51197">
    <property type="entry name" value="Clavaminate synthase-like"/>
    <property type="match status" value="1"/>
</dbReference>
<dbReference type="PROSITE" id="PS51471">
    <property type="entry name" value="FE2OG_OXY"/>
    <property type="match status" value="1"/>
</dbReference>
<evidence type="ECO:0000313" key="8">
    <source>
        <dbReference type="Proteomes" id="UP001431313"/>
    </source>
</evidence>
<evidence type="ECO:0000256" key="5">
    <source>
        <dbReference type="ARBA" id="ARBA00023004"/>
    </source>
</evidence>
<name>A0ABT2CPM8_9ACTN</name>
<reference evidence="7" key="1">
    <citation type="submission" date="2022-08" db="EMBL/GenBank/DDBJ databases">
        <authorList>
            <person name="Somphong A."/>
            <person name="Phongsopitanun W."/>
        </authorList>
    </citation>
    <scope>NUCLEOTIDE SEQUENCE</scope>
    <source>
        <strain evidence="7">LP05-1</strain>
    </source>
</reference>
<dbReference type="PANTHER" id="PTHR16557:SF2">
    <property type="entry name" value="NUCLEIC ACID DIOXYGENASE ALKBH1"/>
    <property type="match status" value="1"/>
</dbReference>
<dbReference type="InterPro" id="IPR037151">
    <property type="entry name" value="AlkB-like_sf"/>
</dbReference>
<dbReference type="InterPro" id="IPR004574">
    <property type="entry name" value="Alkb"/>
</dbReference>
<evidence type="ECO:0000256" key="2">
    <source>
        <dbReference type="ARBA" id="ARBA00022723"/>
    </source>
</evidence>
<keyword evidence="4" id="KW-0560">Oxidoreductase</keyword>
<dbReference type="Pfam" id="PF13532">
    <property type="entry name" value="2OG-FeII_Oxy_2"/>
    <property type="match status" value="1"/>
</dbReference>
<proteinExistence type="predicted"/>
<dbReference type="PANTHER" id="PTHR16557">
    <property type="entry name" value="ALKYLATED DNA REPAIR PROTEIN ALKB-RELATED"/>
    <property type="match status" value="1"/>
</dbReference>
<protein>
    <submittedName>
        <fullName evidence="7">Alpha-ketoglutarate-dependent dioxygenase AlkB</fullName>
    </submittedName>
</protein>